<feature type="compositionally biased region" description="Low complexity" evidence="6">
    <location>
        <begin position="107"/>
        <end position="118"/>
    </location>
</feature>
<keyword evidence="8" id="KW-1185">Reference proteome</keyword>
<dbReference type="STRING" id="361077.A0A151ZDW6"/>
<dbReference type="GO" id="GO:0000481">
    <property type="term" value="P:maturation of 5S rRNA"/>
    <property type="evidence" value="ECO:0007669"/>
    <property type="project" value="TreeGrafter"/>
</dbReference>
<feature type="region of interest" description="Disordered" evidence="6">
    <location>
        <begin position="541"/>
        <end position="562"/>
    </location>
</feature>
<dbReference type="PANTHER" id="PTHR14152">
    <property type="entry name" value="SQUAMOUS CELL CARCINOMA ANTIGEN RECOGNISED BY CYTOTOXIC T LYMPHOCYTES"/>
    <property type="match status" value="1"/>
</dbReference>
<accession>A0A151ZDW6</accession>
<feature type="region of interest" description="Disordered" evidence="6">
    <location>
        <begin position="266"/>
        <end position="299"/>
    </location>
</feature>
<feature type="region of interest" description="Disordered" evidence="6">
    <location>
        <begin position="450"/>
        <end position="528"/>
    </location>
</feature>
<proteinExistence type="inferred from homology"/>
<feature type="region of interest" description="Disordered" evidence="6">
    <location>
        <begin position="311"/>
        <end position="342"/>
    </location>
</feature>
<dbReference type="GO" id="GO:0046540">
    <property type="term" value="C:U4/U6 x U5 tri-snRNP complex"/>
    <property type="evidence" value="ECO:0007669"/>
    <property type="project" value="InterPro"/>
</dbReference>
<evidence type="ECO:0000256" key="4">
    <source>
        <dbReference type="ARBA" id="ARBA00023187"/>
    </source>
</evidence>
<dbReference type="OMA" id="KRRDYTG"/>
<evidence type="ECO:0000256" key="3">
    <source>
        <dbReference type="ARBA" id="ARBA00022664"/>
    </source>
</evidence>
<dbReference type="InParanoid" id="A0A151ZDW6"/>
<feature type="compositionally biased region" description="Basic and acidic residues" evidence="6">
    <location>
        <begin position="316"/>
        <end position="342"/>
    </location>
</feature>
<evidence type="ECO:0000256" key="2">
    <source>
        <dbReference type="ARBA" id="ARBA00006076"/>
    </source>
</evidence>
<feature type="compositionally biased region" description="Low complexity" evidence="6">
    <location>
        <begin position="89"/>
        <end position="98"/>
    </location>
</feature>
<organism evidence="7 8">
    <name type="scientific">Tieghemostelium lacteum</name>
    <name type="common">Slime mold</name>
    <name type="synonym">Dictyostelium lacteum</name>
    <dbReference type="NCBI Taxonomy" id="361077"/>
    <lineage>
        <taxon>Eukaryota</taxon>
        <taxon>Amoebozoa</taxon>
        <taxon>Evosea</taxon>
        <taxon>Eumycetozoa</taxon>
        <taxon>Dictyostelia</taxon>
        <taxon>Dictyosteliales</taxon>
        <taxon>Raperosteliaceae</taxon>
        <taxon>Tieghemostelium</taxon>
    </lineage>
</organism>
<dbReference type="InterPro" id="IPR045347">
    <property type="entry name" value="HIND"/>
</dbReference>
<feature type="compositionally biased region" description="Basic and acidic residues" evidence="6">
    <location>
        <begin position="450"/>
        <end position="473"/>
    </location>
</feature>
<dbReference type="OrthoDB" id="5583at2759"/>
<feature type="compositionally biased region" description="Polar residues" evidence="6">
    <location>
        <begin position="33"/>
        <end position="46"/>
    </location>
</feature>
<comment type="caution">
    <text evidence="7">The sequence shown here is derived from an EMBL/GenBank/DDBJ whole genome shotgun (WGS) entry which is preliminary data.</text>
</comment>
<comment type="similarity">
    <text evidence="2">Belongs to the SNU66/SART1 family.</text>
</comment>
<feature type="compositionally biased region" description="Acidic residues" evidence="6">
    <location>
        <begin position="474"/>
        <end position="491"/>
    </location>
</feature>
<dbReference type="Pfam" id="PF19252">
    <property type="entry name" value="HIND"/>
    <property type="match status" value="1"/>
</dbReference>
<dbReference type="Pfam" id="PF03343">
    <property type="entry name" value="SART-1"/>
    <property type="match status" value="1"/>
</dbReference>
<dbReference type="Proteomes" id="UP000076078">
    <property type="component" value="Unassembled WGS sequence"/>
</dbReference>
<comment type="subcellular location">
    <subcellularLocation>
        <location evidence="1">Nucleus</location>
    </subcellularLocation>
</comment>
<feature type="compositionally biased region" description="Acidic residues" evidence="6">
    <location>
        <begin position="74"/>
        <end position="84"/>
    </location>
</feature>
<evidence type="ECO:0000313" key="7">
    <source>
        <dbReference type="EMBL" id="KYQ92100.1"/>
    </source>
</evidence>
<dbReference type="AlphaFoldDB" id="A0A151ZDW6"/>
<keyword evidence="5" id="KW-0539">Nucleus</keyword>
<dbReference type="FunCoup" id="A0A151ZDW6">
    <property type="interactions" value="844"/>
</dbReference>
<dbReference type="EMBL" id="LODT01000031">
    <property type="protein sequence ID" value="KYQ92100.1"/>
    <property type="molecule type" value="Genomic_DNA"/>
</dbReference>
<evidence type="ECO:0000313" key="8">
    <source>
        <dbReference type="Proteomes" id="UP000076078"/>
    </source>
</evidence>
<evidence type="ECO:0000256" key="1">
    <source>
        <dbReference type="ARBA" id="ARBA00004123"/>
    </source>
</evidence>
<gene>
    <name evidence="7" type="ORF">DLAC_06939</name>
</gene>
<sequence length="667" mass="76628">MSNDKVIELSIEETNKIRLSLGLKPLRIDPPKVQTQPVNTDKNQGSDILDTLAQLKKNREKNEKPKGKTIAEQLLEEGDDDEDLSTWIQKSRNQQKQQEQQKKKSRATTSTTGSTNTKNLDPKSLKVLNNIKEFQDGREHILILEDSNVLDEDHEDTLVDMKILQKEKREQMLKDSKKPSKYDKFDEYGAPGEILSQYDEKKSTHGFVIGNINQRDGEQEIIENDQLDSVEKQQELIKKRLERYSSYELDQKSIVQSAFYTKEEMEKLKKPVNGNSKNKKGGNGSEVSGTKKKIRKKKEDSILSISGLDETTINDRGSRTNRGDTLKNDEIDRELQRKQRDQNYQKALDKATQESKITYSSDIFEESEDIEFYKALKSSKKANLNHGNSIVDQVNNQKQLKENKMKEDDDQYENDQNLKTNSVSEFVKTIKNEGLISNFKSISNSIKIENNDKEMSDSQIQHEKQDSEMTSKDENEEEDEESEEEDGEYDENEHLEKILKQQNNASNGSVKSNSRPKKSSILEDEPLVSSSMSATLRLLMSTGELKGSNQPNTNSSKKRKGIDYEDEDTVIQMDNKFGKKMTKHDLFVRQSQIFHGKKSGKNTIDKKMKQHQKEIKQHQMMSSDGQQHDIAQAFQNYQKSTNLPYLVLSGGLKDNPLLQNDNNQHKK</sequence>
<dbReference type="PANTHER" id="PTHR14152:SF5">
    <property type="entry name" value="U4_U6.U5 TRI-SNRNP-ASSOCIATED PROTEIN 1"/>
    <property type="match status" value="1"/>
</dbReference>
<name>A0A151ZDW6_TIELA</name>
<keyword evidence="3" id="KW-0507">mRNA processing</keyword>
<feature type="compositionally biased region" description="Polar residues" evidence="6">
    <location>
        <begin position="500"/>
        <end position="513"/>
    </location>
</feature>
<dbReference type="InterPro" id="IPR005011">
    <property type="entry name" value="SNU66/SART1"/>
</dbReference>
<evidence type="ECO:0000256" key="6">
    <source>
        <dbReference type="SAM" id="MobiDB-lite"/>
    </source>
</evidence>
<dbReference type="GO" id="GO:0045292">
    <property type="term" value="P:mRNA cis splicing, via spliceosome"/>
    <property type="evidence" value="ECO:0007669"/>
    <property type="project" value="TreeGrafter"/>
</dbReference>
<feature type="region of interest" description="Disordered" evidence="6">
    <location>
        <begin position="24"/>
        <end position="122"/>
    </location>
</feature>
<protein>
    <submittedName>
        <fullName evidence="7">SART-1 family protein</fullName>
    </submittedName>
</protein>
<reference evidence="7 8" key="1">
    <citation type="submission" date="2015-12" db="EMBL/GenBank/DDBJ databases">
        <title>Dictyostelia acquired genes for synthesis and detection of signals that induce cell-type specialization by lateral gene transfer from prokaryotes.</title>
        <authorList>
            <person name="Gloeckner G."/>
            <person name="Schaap P."/>
        </authorList>
    </citation>
    <scope>NUCLEOTIDE SEQUENCE [LARGE SCALE GENOMIC DNA]</scope>
    <source>
        <strain evidence="7 8">TK</strain>
    </source>
</reference>
<keyword evidence="4" id="KW-0508">mRNA splicing</keyword>
<evidence type="ECO:0000256" key="5">
    <source>
        <dbReference type="ARBA" id="ARBA00023242"/>
    </source>
</evidence>